<dbReference type="SUPFAM" id="SSF46785">
    <property type="entry name" value="Winged helix' DNA-binding domain"/>
    <property type="match status" value="1"/>
</dbReference>
<dbReference type="Gene3D" id="1.10.10.10">
    <property type="entry name" value="Winged helix-like DNA-binding domain superfamily/Winged helix DNA-binding domain"/>
    <property type="match status" value="1"/>
</dbReference>
<dbReference type="AlphaFoldDB" id="A0A845MHS0"/>
<keyword evidence="1" id="KW-0805">Transcription regulation</keyword>
<evidence type="ECO:0000313" key="7">
    <source>
        <dbReference type="Proteomes" id="UP000445696"/>
    </source>
</evidence>
<dbReference type="GO" id="GO:0003677">
    <property type="term" value="F:DNA binding"/>
    <property type="evidence" value="ECO:0007669"/>
    <property type="project" value="UniProtKB-KW"/>
</dbReference>
<dbReference type="InterPro" id="IPR036388">
    <property type="entry name" value="WH-like_DNA-bd_sf"/>
</dbReference>
<dbReference type="OrthoDB" id="6057486at2"/>
<keyword evidence="2" id="KW-0238">DNA-binding</keyword>
<evidence type="ECO:0000313" key="6">
    <source>
        <dbReference type="EMBL" id="MZR22866.1"/>
    </source>
</evidence>
<accession>A0A845MHS0</accession>
<dbReference type="EMBL" id="WTVA01000004">
    <property type="protein sequence ID" value="MZR22866.1"/>
    <property type="molecule type" value="Genomic_DNA"/>
</dbReference>
<dbReference type="Gene3D" id="3.30.450.40">
    <property type="match status" value="1"/>
</dbReference>
<dbReference type="InterPro" id="IPR050707">
    <property type="entry name" value="HTH_MetabolicPath_Reg"/>
</dbReference>
<dbReference type="GO" id="GO:0003700">
    <property type="term" value="F:DNA-binding transcription factor activity"/>
    <property type="evidence" value="ECO:0007669"/>
    <property type="project" value="TreeGrafter"/>
</dbReference>
<feature type="domain" description="HTH iclR-type" evidence="4">
    <location>
        <begin position="30"/>
        <end position="91"/>
    </location>
</feature>
<keyword evidence="3" id="KW-0804">Transcription</keyword>
<dbReference type="InterPro" id="IPR029016">
    <property type="entry name" value="GAF-like_dom_sf"/>
</dbReference>
<dbReference type="GO" id="GO:0045892">
    <property type="term" value="P:negative regulation of DNA-templated transcription"/>
    <property type="evidence" value="ECO:0007669"/>
    <property type="project" value="TreeGrafter"/>
</dbReference>
<dbReference type="PANTHER" id="PTHR30136:SF33">
    <property type="entry name" value="TRANSCRIPTIONAL REGULATORY PROTEIN"/>
    <property type="match status" value="1"/>
</dbReference>
<evidence type="ECO:0000259" key="5">
    <source>
        <dbReference type="PROSITE" id="PS51078"/>
    </source>
</evidence>
<organism evidence="6 7">
    <name type="scientific">Sneathiella chungangensis</name>
    <dbReference type="NCBI Taxonomy" id="1418234"/>
    <lineage>
        <taxon>Bacteria</taxon>
        <taxon>Pseudomonadati</taxon>
        <taxon>Pseudomonadota</taxon>
        <taxon>Alphaproteobacteria</taxon>
        <taxon>Sneathiellales</taxon>
        <taxon>Sneathiellaceae</taxon>
        <taxon>Sneathiella</taxon>
    </lineage>
</organism>
<dbReference type="Pfam" id="PF01614">
    <property type="entry name" value="IclR_C"/>
    <property type="match status" value="1"/>
</dbReference>
<reference evidence="6 7" key="1">
    <citation type="journal article" date="2014" name="Int. J. Syst. Evol. Microbiol.">
        <title>Sneathiella chungangensis sp. nov., isolated from a marine sand, and emended description of the genus Sneathiella.</title>
        <authorList>
            <person name="Siamphan C."/>
            <person name="Kim H."/>
            <person name="Lee J.S."/>
            <person name="Kim W."/>
        </authorList>
    </citation>
    <scope>NUCLEOTIDE SEQUENCE [LARGE SCALE GENOMIC DNA]</scope>
    <source>
        <strain evidence="6 7">KCTC 32476</strain>
    </source>
</reference>
<keyword evidence="7" id="KW-1185">Reference proteome</keyword>
<dbReference type="InterPro" id="IPR005471">
    <property type="entry name" value="Tscrpt_reg_IclR_N"/>
</dbReference>
<evidence type="ECO:0000256" key="2">
    <source>
        <dbReference type="ARBA" id="ARBA00023125"/>
    </source>
</evidence>
<dbReference type="SUPFAM" id="SSF55781">
    <property type="entry name" value="GAF domain-like"/>
    <property type="match status" value="1"/>
</dbReference>
<proteinExistence type="predicted"/>
<dbReference type="PROSITE" id="PS51078">
    <property type="entry name" value="ICLR_ED"/>
    <property type="match status" value="1"/>
</dbReference>
<dbReference type="PROSITE" id="PS51077">
    <property type="entry name" value="HTH_ICLR"/>
    <property type="match status" value="1"/>
</dbReference>
<dbReference type="Proteomes" id="UP000445696">
    <property type="component" value="Unassembled WGS sequence"/>
</dbReference>
<dbReference type="Pfam" id="PF09339">
    <property type="entry name" value="HTH_IclR"/>
    <property type="match status" value="1"/>
</dbReference>
<name>A0A845MHS0_9PROT</name>
<dbReference type="InterPro" id="IPR014757">
    <property type="entry name" value="Tscrpt_reg_IclR_C"/>
</dbReference>
<dbReference type="RefSeq" id="WP_161339323.1">
    <property type="nucleotide sequence ID" value="NZ_JBHSDG010000004.1"/>
</dbReference>
<gene>
    <name evidence="6" type="ORF">GQF03_11035</name>
</gene>
<protein>
    <submittedName>
        <fullName evidence="6">Helix-turn-helix domain-containing protein</fullName>
    </submittedName>
</protein>
<dbReference type="PANTHER" id="PTHR30136">
    <property type="entry name" value="HELIX-TURN-HELIX TRANSCRIPTIONAL REGULATOR, ICLR FAMILY"/>
    <property type="match status" value="1"/>
</dbReference>
<dbReference type="SMART" id="SM00346">
    <property type="entry name" value="HTH_ICLR"/>
    <property type="match status" value="1"/>
</dbReference>
<dbReference type="InterPro" id="IPR036390">
    <property type="entry name" value="WH_DNA-bd_sf"/>
</dbReference>
<feature type="domain" description="IclR-ED" evidence="5">
    <location>
        <begin position="92"/>
        <end position="275"/>
    </location>
</feature>
<sequence>MSDNQTNLIDRVEKRRISLDKMEDRDSSLSSTLIRGLEILGCFQVGEQSLTNAQIAARVGINKATVSRLCKTLISMRYLRRDPNGGFRLAPGVLALSYPILSSMKWRQQAIGIMRDFADFAKGNAHLSVFNGPDAVYIQTAGDISNFPHVPEMGMTIPLADSATGRSLLSMLSEEERAEKFIEIELAYPGALARSGDRIEKGIKSCKERGFCASFGEWRANIYAISAPVGRTSDGLDVTISCGIPAYRARKEEVENDLGPRLASVAQNLRLFNIFGT</sequence>
<comment type="caution">
    <text evidence="6">The sequence shown here is derived from an EMBL/GenBank/DDBJ whole genome shotgun (WGS) entry which is preliminary data.</text>
</comment>
<evidence type="ECO:0000256" key="1">
    <source>
        <dbReference type="ARBA" id="ARBA00023015"/>
    </source>
</evidence>
<evidence type="ECO:0000256" key="3">
    <source>
        <dbReference type="ARBA" id="ARBA00023163"/>
    </source>
</evidence>
<evidence type="ECO:0000259" key="4">
    <source>
        <dbReference type="PROSITE" id="PS51077"/>
    </source>
</evidence>